<proteinExistence type="predicted"/>
<evidence type="ECO:0000259" key="1">
    <source>
        <dbReference type="SMART" id="SM00858"/>
    </source>
</evidence>
<feature type="domain" description="SAF" evidence="1">
    <location>
        <begin position="46"/>
        <end position="114"/>
    </location>
</feature>
<dbReference type="OrthoDB" id="163768at2"/>
<dbReference type="Pfam" id="PF16976">
    <property type="entry name" value="RcpC"/>
    <property type="match status" value="1"/>
</dbReference>
<comment type="caution">
    <text evidence="2">The sequence shown here is derived from an EMBL/GenBank/DDBJ whole genome shotgun (WGS) entry which is preliminary data.</text>
</comment>
<organism evidence="2 3">
    <name type="scientific">Breoghania corrubedonensis</name>
    <dbReference type="NCBI Taxonomy" id="665038"/>
    <lineage>
        <taxon>Bacteria</taxon>
        <taxon>Pseudomonadati</taxon>
        <taxon>Pseudomonadota</taxon>
        <taxon>Alphaproteobacteria</taxon>
        <taxon>Hyphomicrobiales</taxon>
        <taxon>Stappiaceae</taxon>
        <taxon>Breoghania</taxon>
    </lineage>
</organism>
<accession>A0A2T5VG50</accession>
<protein>
    <submittedName>
        <fullName evidence="2">Pilus assembly protein CpaB</fullName>
    </submittedName>
</protein>
<evidence type="ECO:0000313" key="3">
    <source>
        <dbReference type="Proteomes" id="UP000244081"/>
    </source>
</evidence>
<dbReference type="InterPro" id="IPR031571">
    <property type="entry name" value="RcpC_dom"/>
</dbReference>
<dbReference type="Proteomes" id="UP000244081">
    <property type="component" value="Unassembled WGS sequence"/>
</dbReference>
<gene>
    <name evidence="2" type="ORF">C8N35_101755</name>
</gene>
<dbReference type="InterPro" id="IPR017592">
    <property type="entry name" value="Pilus_assmbl_Flp-typ_CpaB"/>
</dbReference>
<reference evidence="2 3" key="1">
    <citation type="submission" date="2018-04" db="EMBL/GenBank/DDBJ databases">
        <title>Genomic Encyclopedia of Archaeal and Bacterial Type Strains, Phase II (KMG-II): from individual species to whole genera.</title>
        <authorList>
            <person name="Goeker M."/>
        </authorList>
    </citation>
    <scope>NUCLEOTIDE SEQUENCE [LARGE SCALE GENOMIC DNA]</scope>
    <source>
        <strain evidence="2 3">DSM 23382</strain>
    </source>
</reference>
<name>A0A2T5VG50_9HYPH</name>
<dbReference type="RefSeq" id="WP_107988241.1">
    <property type="nucleotide sequence ID" value="NZ_QAYG01000001.1"/>
</dbReference>
<sequence>MKLARIAVLGVALGAGLIAARLMMNMSAPAPEPVETVQLKSVIDTTDVLIASSDIPLGSMLKAGDMSWEPWPKGSVADGFITRQNRPDALTDMAGRIAKAPVFSGEPIREQRLIKTDRGFMSSILPKGKRAVAVSVEAVTTAGGFILPGDHVDVILTKSGRRGSSGAVSRTILQNVRVLAIDTKTKSENDEKSLPPNRTATLELDPTQAEIITESQQLGTIALTLRSAEDSIAGDDEAVTTSDGGVNFVRFGVTTQESTRE</sequence>
<dbReference type="AlphaFoldDB" id="A0A2T5VG50"/>
<dbReference type="EMBL" id="QAYG01000001">
    <property type="protein sequence ID" value="PTW62708.1"/>
    <property type="molecule type" value="Genomic_DNA"/>
</dbReference>
<dbReference type="Pfam" id="PF08666">
    <property type="entry name" value="SAF"/>
    <property type="match status" value="1"/>
</dbReference>
<dbReference type="SMART" id="SM00858">
    <property type="entry name" value="SAF"/>
    <property type="match status" value="1"/>
</dbReference>
<evidence type="ECO:0000313" key="2">
    <source>
        <dbReference type="EMBL" id="PTW62708.1"/>
    </source>
</evidence>
<keyword evidence="3" id="KW-1185">Reference proteome</keyword>
<dbReference type="NCBIfam" id="TIGR03177">
    <property type="entry name" value="pilus_cpaB"/>
    <property type="match status" value="1"/>
</dbReference>
<dbReference type="CDD" id="cd11614">
    <property type="entry name" value="SAF_CpaB_FlgA_like"/>
    <property type="match status" value="1"/>
</dbReference>
<dbReference type="InterPro" id="IPR013974">
    <property type="entry name" value="SAF"/>
</dbReference>